<evidence type="ECO:0000256" key="4">
    <source>
        <dbReference type="SAM" id="MobiDB-lite"/>
    </source>
</evidence>
<keyword evidence="2" id="KW-0328">Glycosyltransferase</keyword>
<dbReference type="AlphaFoldDB" id="A0A6S8EC87"/>
<evidence type="ECO:0000313" key="5">
    <source>
        <dbReference type="EMBL" id="CAE0371088.1"/>
    </source>
</evidence>
<dbReference type="EMBL" id="HBIJ01017925">
    <property type="protein sequence ID" value="CAE0371088.1"/>
    <property type="molecule type" value="Transcribed_RNA"/>
</dbReference>
<reference evidence="6" key="1">
    <citation type="submission" date="2021-01" db="EMBL/GenBank/DDBJ databases">
        <authorList>
            <person name="Corre E."/>
            <person name="Pelletier E."/>
            <person name="Niang G."/>
            <person name="Scheremetjew M."/>
            <person name="Finn R."/>
            <person name="Kale V."/>
            <person name="Holt S."/>
            <person name="Cochrane G."/>
            <person name="Meng A."/>
            <person name="Brown T."/>
            <person name="Cohen L."/>
        </authorList>
    </citation>
    <scope>NUCLEOTIDE SEQUENCE</scope>
    <source>
        <strain evidence="6">CCMP1510</strain>
    </source>
</reference>
<proteinExistence type="inferred from homology"/>
<evidence type="ECO:0000256" key="3">
    <source>
        <dbReference type="ARBA" id="ARBA00022679"/>
    </source>
</evidence>
<feature type="compositionally biased region" description="Basic residues" evidence="4">
    <location>
        <begin position="783"/>
        <end position="799"/>
    </location>
</feature>
<accession>A0A6S8EC87</accession>
<evidence type="ECO:0000256" key="1">
    <source>
        <dbReference type="ARBA" id="ARBA00006351"/>
    </source>
</evidence>
<dbReference type="GO" id="GO:0016757">
    <property type="term" value="F:glycosyltransferase activity"/>
    <property type="evidence" value="ECO:0007669"/>
    <property type="project" value="UniProtKB-KW"/>
</dbReference>
<feature type="compositionally biased region" description="Acidic residues" evidence="4">
    <location>
        <begin position="767"/>
        <end position="777"/>
    </location>
</feature>
<name>A0A6S8EC87_9STRA</name>
<dbReference type="EMBL" id="HBIJ01017926">
    <property type="protein sequence ID" value="CAE0371089.1"/>
    <property type="molecule type" value="Transcribed_RNA"/>
</dbReference>
<dbReference type="Pfam" id="PF01501">
    <property type="entry name" value="Glyco_transf_8"/>
    <property type="match status" value="1"/>
</dbReference>
<gene>
    <name evidence="5" type="ORF">ALAG00032_LOCUS11869</name>
    <name evidence="6" type="ORF">ALAG00032_LOCUS11870</name>
</gene>
<sequence>MKKTLKCALKENEKFQVYSFDLKTYAPELQIRIPERENKLYLSSELNFARFYLRAILSKKRTNKNIKKIIYLDADTIVLGDIVELWESSLIRTPHAVAAVSRPSKKLCGVFLSCDLPEVRAVLNQKGIYNVDTDLDPFNAGVLIIDLQRWHSLNYTQEIEFWILQNSKIPIYDLFTNPPLMLTIRTHFEKLDPLWNCHQGSACWQEKNVSLLHWAGQNKPWHAHENNDIDQRWSIMLPSSNCTSSLYLPSPPNENYSFHNFVSTSSVLTENKNTLSPNLLEKKWTAQRKMIARREKALIFSLEQGRLANGALLNETQILRKDSDEFWRQRRILVLERMQSSVECCRKSKDALALVRSLVAAKKDHCHYVLVILLNGKMYLDLDQFSGNTTCGLIPPASLAQSLKLLENVVTTQAGNLVFLLCTAAAARDCEFDHIFSTSSSKINQDPVIFAYGSDTVKQINRSIVVVPGPPSAAMQKLDRCSDHALLFTEGDRREWQMRFHEIYQATKAMVVTEWATSRQPLATWRGSIRIPADCDDTDAWSRIETIALGQDFRDICKTVATRTSLPPDAEICVTRSRVSTPSLARRITKLMRRGILTARAPNGNLENYFNFRYLIMHPDTTGRDSLASAYWGCGAVVLRWDSSTSTDYDRWYEPALQDGITHINFTAASLPFIVRTLNENPEAAFALALNARDFYHQFFKFQAIQYFWSAVLTHYANFFDFSQLDHDTLRNELENNLGVHLRSISHLPSWFFPSPNSLVVGTTAADQDDTSADDDGNNQLHNQKKKRKESSGIHHHHQGGSNIKGRETTAADGGGDEIV</sequence>
<comment type="similarity">
    <text evidence="1">Belongs to the glycosyltransferase 8 family.</text>
</comment>
<dbReference type="InterPro" id="IPR002495">
    <property type="entry name" value="Glyco_trans_8"/>
</dbReference>
<evidence type="ECO:0000256" key="2">
    <source>
        <dbReference type="ARBA" id="ARBA00022676"/>
    </source>
</evidence>
<protein>
    <submittedName>
        <fullName evidence="6">Uncharacterized protein</fullName>
    </submittedName>
</protein>
<dbReference type="InterPro" id="IPR029044">
    <property type="entry name" value="Nucleotide-diphossugar_trans"/>
</dbReference>
<dbReference type="InterPro" id="IPR050748">
    <property type="entry name" value="Glycosyltrans_8_dom-fam"/>
</dbReference>
<dbReference type="PANTHER" id="PTHR13778:SF13">
    <property type="entry name" value="GALACTURONOSYLTRANSFERASE-LIKE 3-RELATED"/>
    <property type="match status" value="1"/>
</dbReference>
<dbReference type="SUPFAM" id="SSF53448">
    <property type="entry name" value="Nucleotide-diphospho-sugar transferases"/>
    <property type="match status" value="1"/>
</dbReference>
<dbReference type="PANTHER" id="PTHR13778">
    <property type="entry name" value="GLYCOSYLTRANSFERASE 8 DOMAIN-CONTAINING PROTEIN"/>
    <property type="match status" value="1"/>
</dbReference>
<feature type="region of interest" description="Disordered" evidence="4">
    <location>
        <begin position="767"/>
        <end position="820"/>
    </location>
</feature>
<organism evidence="6">
    <name type="scientific">Aureoumbra lagunensis</name>
    <dbReference type="NCBI Taxonomy" id="44058"/>
    <lineage>
        <taxon>Eukaryota</taxon>
        <taxon>Sar</taxon>
        <taxon>Stramenopiles</taxon>
        <taxon>Ochrophyta</taxon>
        <taxon>Pelagophyceae</taxon>
        <taxon>Pelagomonadales</taxon>
        <taxon>Aureoumbra</taxon>
    </lineage>
</organism>
<dbReference type="Gene3D" id="3.90.550.10">
    <property type="entry name" value="Spore Coat Polysaccharide Biosynthesis Protein SpsA, Chain A"/>
    <property type="match status" value="1"/>
</dbReference>
<evidence type="ECO:0000313" key="6">
    <source>
        <dbReference type="EMBL" id="CAE0371089.1"/>
    </source>
</evidence>
<dbReference type="GO" id="GO:0005794">
    <property type="term" value="C:Golgi apparatus"/>
    <property type="evidence" value="ECO:0007669"/>
    <property type="project" value="TreeGrafter"/>
</dbReference>
<keyword evidence="3" id="KW-0808">Transferase</keyword>